<gene>
    <name evidence="5" type="ORF">BSAL_24680</name>
</gene>
<organism evidence="5 6">
    <name type="scientific">Bodo saltans</name>
    <name type="common">Flagellated protozoan</name>
    <dbReference type="NCBI Taxonomy" id="75058"/>
    <lineage>
        <taxon>Eukaryota</taxon>
        <taxon>Discoba</taxon>
        <taxon>Euglenozoa</taxon>
        <taxon>Kinetoplastea</taxon>
        <taxon>Metakinetoplastina</taxon>
        <taxon>Eubodonida</taxon>
        <taxon>Bodonidae</taxon>
        <taxon>Bodo</taxon>
    </lineage>
</organism>
<protein>
    <recommendedName>
        <fullName evidence="7">WD40 repeat-containing protein</fullName>
    </recommendedName>
</protein>
<feature type="region of interest" description="Disordered" evidence="4">
    <location>
        <begin position="173"/>
        <end position="215"/>
    </location>
</feature>
<keyword evidence="1" id="KW-0853">WD repeat</keyword>
<keyword evidence="6" id="KW-1185">Reference proteome</keyword>
<feature type="region of interest" description="Disordered" evidence="4">
    <location>
        <begin position="508"/>
        <end position="531"/>
    </location>
</feature>
<dbReference type="VEuPathDB" id="TriTrypDB:BSAL_24680"/>
<evidence type="ECO:0000256" key="1">
    <source>
        <dbReference type="ARBA" id="ARBA00022574"/>
    </source>
</evidence>
<name>A0A0S4JEW8_BODSA</name>
<comment type="similarity">
    <text evidence="3">Belongs to the WD repeat PROPPIN family.</text>
</comment>
<evidence type="ECO:0000256" key="4">
    <source>
        <dbReference type="SAM" id="MobiDB-lite"/>
    </source>
</evidence>
<feature type="region of interest" description="Disordered" evidence="4">
    <location>
        <begin position="744"/>
        <end position="765"/>
    </location>
</feature>
<accession>A0A0S4JEW8</accession>
<feature type="compositionally biased region" description="Polar residues" evidence="4">
    <location>
        <begin position="744"/>
        <end position="759"/>
    </location>
</feature>
<feature type="compositionally biased region" description="Low complexity" evidence="4">
    <location>
        <begin position="94"/>
        <end position="111"/>
    </location>
</feature>
<dbReference type="AlphaFoldDB" id="A0A0S4JEW8"/>
<feature type="region of interest" description="Disordered" evidence="4">
    <location>
        <begin position="603"/>
        <end position="629"/>
    </location>
</feature>
<feature type="region of interest" description="Disordered" evidence="4">
    <location>
        <begin position="94"/>
        <end position="118"/>
    </location>
</feature>
<dbReference type="OrthoDB" id="1667587at2759"/>
<dbReference type="Pfam" id="PF00400">
    <property type="entry name" value="WD40"/>
    <property type="match status" value="1"/>
</dbReference>
<evidence type="ECO:0000256" key="3">
    <source>
        <dbReference type="ARBA" id="ARBA00025740"/>
    </source>
</evidence>
<sequence>MSHCVWGQRGVQGSAKELLYPSTSSVVNQNDAFTTAAASSAASAAATPQVLCMSWNHDGSCLAVGTVDGFRIYSTEYVSGSDAAKFMSPAAAGISSSSSSSTSTSSRASGSDLNHHRLVEVANRNVPGGVRHIAIHEQGSVVLFSGASAATENIVVLWDDAAGEVDGRGNLPIQQQQQQQPPHTPNSNHAASAAAGDDDDDGEEERGPLFRRTQTDEDVQNSCVIGRLVLAAPVAGLRLHDRLVVVAEPFRVHLYDTYLVHLDTLLTPNHGKRSASFSEKGDLGLVWDNGAQSIAIAAITGFEMMTGTPTTTGSIHTSLMTSSIGSSSNGGVGAGGTGIPVVRVLTLGPTVGSVRCLHYYSSPSNTFAGGNRLPPSLSTAASIHSGGATSRTPTSLGSSAMPTMLSAAGGSRWLESKLVGPSPHSHRVQCLAISPDGTLGLSCSVQGTAIKLIDTKRAVLLKQFTRGITTSVIGCLTLSVDGRLAACIGKSGTVHVFSCNASNNSAGAPGASNGRSGNGSSTASHANVRAGSAGSNNSAAATAAPVDGGSFSGGFSSIFKTVLQGVAQVGALDSLQAYLGSDYALTTFNLNIANADSDGLRLRSSLSPADPGTTSSSAGSNNNNKNSTKEKRSAISEAFILQDEDNLQRVLDVSEHSGFDPLFTALQFRPGFHNLRSSSSASGATASASSAASPPAAASASSSLCYANLFLACGNVTPDGYGLKSKCIQVAVPLPSSLFFNGSNHQQTPMSSSTQNPTTIEPPFVTHTSLFPKDSL</sequence>
<dbReference type="InterPro" id="IPR048720">
    <property type="entry name" value="PROPPIN"/>
</dbReference>
<evidence type="ECO:0008006" key="7">
    <source>
        <dbReference type="Google" id="ProtNLM"/>
    </source>
</evidence>
<dbReference type="EMBL" id="CYKH01001785">
    <property type="protein sequence ID" value="CUG90036.1"/>
    <property type="molecule type" value="Genomic_DNA"/>
</dbReference>
<feature type="compositionally biased region" description="Low complexity" evidence="4">
    <location>
        <begin position="603"/>
        <end position="626"/>
    </location>
</feature>
<dbReference type="Gene3D" id="2.130.10.10">
    <property type="entry name" value="YVTN repeat-like/Quinoprotein amine dehydrogenase"/>
    <property type="match status" value="2"/>
</dbReference>
<dbReference type="InterPro" id="IPR001680">
    <property type="entry name" value="WD40_rpt"/>
</dbReference>
<dbReference type="InterPro" id="IPR015943">
    <property type="entry name" value="WD40/YVTN_repeat-like_dom_sf"/>
</dbReference>
<evidence type="ECO:0000313" key="6">
    <source>
        <dbReference type="Proteomes" id="UP000051952"/>
    </source>
</evidence>
<keyword evidence="2" id="KW-0677">Repeat</keyword>
<dbReference type="SMART" id="SM00320">
    <property type="entry name" value="WD40"/>
    <property type="match status" value="4"/>
</dbReference>
<evidence type="ECO:0000313" key="5">
    <source>
        <dbReference type="EMBL" id="CUG90036.1"/>
    </source>
</evidence>
<dbReference type="SUPFAM" id="SSF50978">
    <property type="entry name" value="WD40 repeat-like"/>
    <property type="match status" value="1"/>
</dbReference>
<proteinExistence type="inferred from homology"/>
<feature type="region of interest" description="Disordered" evidence="4">
    <location>
        <begin position="378"/>
        <end position="399"/>
    </location>
</feature>
<dbReference type="InterPro" id="IPR036322">
    <property type="entry name" value="WD40_repeat_dom_sf"/>
</dbReference>
<dbReference type="Proteomes" id="UP000051952">
    <property type="component" value="Unassembled WGS sequence"/>
</dbReference>
<dbReference type="GO" id="GO:0005737">
    <property type="term" value="C:cytoplasm"/>
    <property type="evidence" value="ECO:0007669"/>
    <property type="project" value="UniProtKB-ARBA"/>
</dbReference>
<reference evidence="6" key="1">
    <citation type="submission" date="2015-09" db="EMBL/GenBank/DDBJ databases">
        <authorList>
            <consortium name="Pathogen Informatics"/>
        </authorList>
    </citation>
    <scope>NUCLEOTIDE SEQUENCE [LARGE SCALE GENOMIC DNA]</scope>
    <source>
        <strain evidence="6">Lake Konstanz</strain>
    </source>
</reference>
<dbReference type="PANTHER" id="PTHR11227">
    <property type="entry name" value="WD-REPEAT PROTEIN INTERACTING WITH PHOSPHOINOSIDES WIPI -RELATED"/>
    <property type="match status" value="1"/>
</dbReference>
<evidence type="ECO:0000256" key="2">
    <source>
        <dbReference type="ARBA" id="ARBA00022737"/>
    </source>
</evidence>